<dbReference type="GO" id="GO:0006511">
    <property type="term" value="P:ubiquitin-dependent protein catabolic process"/>
    <property type="evidence" value="ECO:0007669"/>
    <property type="project" value="TreeGrafter"/>
</dbReference>
<dbReference type="OrthoDB" id="29061at2759"/>
<dbReference type="GO" id="GO:0008180">
    <property type="term" value="C:COP9 signalosome"/>
    <property type="evidence" value="ECO:0007669"/>
    <property type="project" value="TreeGrafter"/>
</dbReference>
<dbReference type="PANTHER" id="PTHR10758:SF1">
    <property type="entry name" value="COP9 SIGNALOSOME COMPLEX SUBUNIT 3"/>
    <property type="match status" value="1"/>
</dbReference>
<evidence type="ECO:0000256" key="1">
    <source>
        <dbReference type="ARBA" id="ARBA00004123"/>
    </source>
</evidence>
<dbReference type="AlphaFoldDB" id="A0A6A0HA34"/>
<dbReference type="InterPro" id="IPR036390">
    <property type="entry name" value="WH_DNA-bd_sf"/>
</dbReference>
<sequence>MGSNDCREGNYGLVKQLTSAQFKQCIQKLTRTFLTLSLADVALRVKLQLPKLAQQYLLNMIEDGEIHASINQKDGMVVFKDNPEQYNASDTLDLLHERMERVMEMEKRLVEMEEAIQKNPSYIHKLMGPVDEDMLPQPTASTSAM</sequence>
<dbReference type="InterPro" id="IPR000717">
    <property type="entry name" value="PCI_dom"/>
</dbReference>
<keyword evidence="3" id="KW-0963">Cytoplasm</keyword>
<comment type="caution">
    <text evidence="6">The sequence shown here is derived from an EMBL/GenBank/DDBJ whole genome shotgun (WGS) entry which is preliminary data.</text>
</comment>
<evidence type="ECO:0000256" key="3">
    <source>
        <dbReference type="ARBA" id="ARBA00022490"/>
    </source>
</evidence>
<dbReference type="Proteomes" id="UP000711488">
    <property type="component" value="Unassembled WGS sequence"/>
</dbReference>
<evidence type="ECO:0000259" key="5">
    <source>
        <dbReference type="PROSITE" id="PS50250"/>
    </source>
</evidence>
<protein>
    <recommendedName>
        <fullName evidence="5">PCI domain-containing protein</fullName>
    </recommendedName>
</protein>
<dbReference type="PROSITE" id="PS50250">
    <property type="entry name" value="PCI"/>
    <property type="match status" value="1"/>
</dbReference>
<proteinExistence type="predicted"/>
<dbReference type="SUPFAM" id="SSF46785">
    <property type="entry name" value="Winged helix' DNA-binding domain"/>
    <property type="match status" value="1"/>
</dbReference>
<evidence type="ECO:0000256" key="2">
    <source>
        <dbReference type="ARBA" id="ARBA00004496"/>
    </source>
</evidence>
<gene>
    <name evidence="6" type="ORF">HAZT_HAZT011245</name>
</gene>
<reference evidence="6" key="2">
    <citation type="journal article" date="2018" name="Environ. Sci. Technol.">
        <title>The Toxicogenome of Hyalella azteca: A Model for Sediment Ecotoxicology and Evolutionary Toxicology.</title>
        <authorList>
            <person name="Poynton H.C."/>
            <person name="Hasenbein S."/>
            <person name="Benoit J.B."/>
            <person name="Sepulveda M.S."/>
            <person name="Poelchau M.F."/>
            <person name="Hughes D.S.T."/>
            <person name="Murali S.C."/>
            <person name="Chen S."/>
            <person name="Glastad K.M."/>
            <person name="Goodisman M.A.D."/>
            <person name="Werren J.H."/>
            <person name="Vineis J.H."/>
            <person name="Bowen J.L."/>
            <person name="Friedrich M."/>
            <person name="Jones J."/>
            <person name="Robertson H.M."/>
            <person name="Feyereisen R."/>
            <person name="Mechler-Hickson A."/>
            <person name="Mathers N."/>
            <person name="Lee C.E."/>
            <person name="Colbourne J.K."/>
            <person name="Biales A."/>
            <person name="Johnston J.S."/>
            <person name="Wellborn G.A."/>
            <person name="Rosendale A.J."/>
            <person name="Cridge A.G."/>
            <person name="Munoz-Torres M.C."/>
            <person name="Bain P.A."/>
            <person name="Manny A.R."/>
            <person name="Major K.M."/>
            <person name="Lambert F.N."/>
            <person name="Vulpe C.D."/>
            <person name="Tuck P."/>
            <person name="Blalock B.J."/>
            <person name="Lin Y.Y."/>
            <person name="Smith M.E."/>
            <person name="Ochoa-Acuna H."/>
            <person name="Chen M.M."/>
            <person name="Childers C.P."/>
            <person name="Qu J."/>
            <person name="Dugan S."/>
            <person name="Lee S.L."/>
            <person name="Chao H."/>
            <person name="Dinh H."/>
            <person name="Han Y."/>
            <person name="Doddapaneni H."/>
            <person name="Worley K.C."/>
            <person name="Muzny D.M."/>
            <person name="Gibbs R.A."/>
            <person name="Richards S."/>
        </authorList>
    </citation>
    <scope>NUCLEOTIDE SEQUENCE</scope>
    <source>
        <strain evidence="6">HAZT.00-mixed</strain>
        <tissue evidence="6">Whole organism</tissue>
    </source>
</reference>
<dbReference type="PANTHER" id="PTHR10758">
    <property type="entry name" value="26S PROTEASOME NON-ATPASE REGULATORY SUBUNIT 3/COP9 SIGNALOSOME COMPLEX SUBUNIT 3"/>
    <property type="match status" value="1"/>
</dbReference>
<accession>A0A6A0HA34</accession>
<dbReference type="EMBL" id="JQDR03003241">
    <property type="protein sequence ID" value="KAA0202633.1"/>
    <property type="molecule type" value="Genomic_DNA"/>
</dbReference>
<reference evidence="6" key="3">
    <citation type="submission" date="2019-06" db="EMBL/GenBank/DDBJ databases">
        <authorList>
            <person name="Poynton C."/>
            <person name="Hasenbein S."/>
            <person name="Benoit J.B."/>
            <person name="Sepulveda M.S."/>
            <person name="Poelchau M.F."/>
            <person name="Murali S.C."/>
            <person name="Chen S."/>
            <person name="Glastad K.M."/>
            <person name="Werren J.H."/>
            <person name="Vineis J.H."/>
            <person name="Bowen J.L."/>
            <person name="Friedrich M."/>
            <person name="Jones J."/>
            <person name="Robertson H.M."/>
            <person name="Feyereisen R."/>
            <person name="Mechler-Hickson A."/>
            <person name="Mathers N."/>
            <person name="Lee C.E."/>
            <person name="Colbourne J.K."/>
            <person name="Biales A."/>
            <person name="Johnston J.S."/>
            <person name="Wellborn G.A."/>
            <person name="Rosendale A.J."/>
            <person name="Cridge A.G."/>
            <person name="Munoz-Torres M.C."/>
            <person name="Bain P.A."/>
            <person name="Manny A.R."/>
            <person name="Major K.M."/>
            <person name="Lambert F.N."/>
            <person name="Vulpe C.D."/>
            <person name="Tuck P."/>
            <person name="Blalock B.J."/>
            <person name="Lin Y.-Y."/>
            <person name="Smith M.E."/>
            <person name="Ochoa-Acuna H."/>
            <person name="Chen M.-J.M."/>
            <person name="Childers C.P."/>
            <person name="Qu J."/>
            <person name="Dugan S."/>
            <person name="Lee S.L."/>
            <person name="Chao H."/>
            <person name="Dinh H."/>
            <person name="Han Y."/>
            <person name="Doddapaneni H."/>
            <person name="Worley K.C."/>
            <person name="Muzny D.M."/>
            <person name="Gibbs R.A."/>
            <person name="Richards S."/>
        </authorList>
    </citation>
    <scope>NUCLEOTIDE SEQUENCE</scope>
    <source>
        <strain evidence="6">HAZT.00-mixed</strain>
        <tissue evidence="6">Whole organism</tissue>
    </source>
</reference>
<name>A0A6A0HA34_HYAAZ</name>
<evidence type="ECO:0000313" key="6">
    <source>
        <dbReference type="EMBL" id="KAA0202633.1"/>
    </source>
</evidence>
<dbReference type="SMART" id="SM00088">
    <property type="entry name" value="PINT"/>
    <property type="match status" value="1"/>
</dbReference>
<comment type="subcellular location">
    <subcellularLocation>
        <location evidence="2">Cytoplasm</location>
    </subcellularLocation>
    <subcellularLocation>
        <location evidence="1">Nucleus</location>
    </subcellularLocation>
</comment>
<keyword evidence="4" id="KW-0539">Nucleus</keyword>
<dbReference type="Pfam" id="PF01399">
    <property type="entry name" value="PCI"/>
    <property type="match status" value="1"/>
</dbReference>
<dbReference type="GO" id="GO:0005737">
    <property type="term" value="C:cytoplasm"/>
    <property type="evidence" value="ECO:0007669"/>
    <property type="project" value="UniProtKB-SubCell"/>
</dbReference>
<feature type="domain" description="PCI" evidence="5">
    <location>
        <begin position="1"/>
        <end position="84"/>
    </location>
</feature>
<reference evidence="6" key="1">
    <citation type="submission" date="2014-08" db="EMBL/GenBank/DDBJ databases">
        <authorList>
            <person name="Murali S."/>
            <person name="Richards S."/>
            <person name="Bandaranaike D."/>
            <person name="Bellair M."/>
            <person name="Blankenburg K."/>
            <person name="Chao H."/>
            <person name="Dinh H."/>
            <person name="Doddapaneni H."/>
            <person name="Dugan-Rocha S."/>
            <person name="Elkadiri S."/>
            <person name="Gnanaolivu R."/>
            <person name="Hughes D."/>
            <person name="Lee S."/>
            <person name="Li M."/>
            <person name="Ming W."/>
            <person name="Munidasa M."/>
            <person name="Muniz J."/>
            <person name="Nguyen L."/>
            <person name="Osuji N."/>
            <person name="Pu L.-L."/>
            <person name="Puazo M."/>
            <person name="Skinner E."/>
            <person name="Qu C."/>
            <person name="Quiroz J."/>
            <person name="Raj R."/>
            <person name="Weissenberger G."/>
            <person name="Xin Y."/>
            <person name="Zou X."/>
            <person name="Han Y."/>
            <person name="Worley K."/>
            <person name="Muzny D."/>
            <person name="Gibbs R."/>
        </authorList>
    </citation>
    <scope>NUCLEOTIDE SEQUENCE</scope>
    <source>
        <strain evidence="6">HAZT.00-mixed</strain>
        <tissue evidence="6">Whole organism</tissue>
    </source>
</reference>
<evidence type="ECO:0000256" key="4">
    <source>
        <dbReference type="ARBA" id="ARBA00023242"/>
    </source>
</evidence>
<dbReference type="Gene3D" id="1.25.40.570">
    <property type="match status" value="1"/>
</dbReference>
<dbReference type="InterPro" id="IPR050756">
    <property type="entry name" value="CSN3"/>
</dbReference>
<organism evidence="6">
    <name type="scientific">Hyalella azteca</name>
    <name type="common">Amphipod</name>
    <dbReference type="NCBI Taxonomy" id="294128"/>
    <lineage>
        <taxon>Eukaryota</taxon>
        <taxon>Metazoa</taxon>
        <taxon>Ecdysozoa</taxon>
        <taxon>Arthropoda</taxon>
        <taxon>Crustacea</taxon>
        <taxon>Multicrustacea</taxon>
        <taxon>Malacostraca</taxon>
        <taxon>Eumalacostraca</taxon>
        <taxon>Peracarida</taxon>
        <taxon>Amphipoda</taxon>
        <taxon>Senticaudata</taxon>
        <taxon>Talitrida</taxon>
        <taxon>Talitroidea</taxon>
        <taxon>Hyalellidae</taxon>
        <taxon>Hyalella</taxon>
    </lineage>
</organism>